<accession>A0ABW3NLA2</accession>
<gene>
    <name evidence="1" type="ORF">ACFQ3Q_01180</name>
</gene>
<keyword evidence="2" id="KW-1185">Reference proteome</keyword>
<dbReference type="RefSeq" id="WP_380742113.1">
    <property type="nucleotide sequence ID" value="NZ_JBHTLI010000001.1"/>
</dbReference>
<evidence type="ECO:0008006" key="3">
    <source>
        <dbReference type="Google" id="ProtNLM"/>
    </source>
</evidence>
<name>A0ABW3NLA2_9FLAO</name>
<sequence>MKKVILAIAVLSLVACGGAKKPGIGEKYTVEQLTELNSEKIKEYYSDANIEEGKGMYEEGTVEKPYTKLYPDTPDELLITWKDENRTRIDDVRFSGNGKWKSDEGIKVGTSYETLNKLNEKEISFYGFGWDYSGAVMWNDGKLEKTNVQVFLAPENEAASKFYGDHLIEASPEEISELDLKVQTVMLINDN</sequence>
<dbReference type="PROSITE" id="PS51257">
    <property type="entry name" value="PROKAR_LIPOPROTEIN"/>
    <property type="match status" value="1"/>
</dbReference>
<protein>
    <recommendedName>
        <fullName evidence="3">Lipoprotein</fullName>
    </recommendedName>
</protein>
<evidence type="ECO:0000313" key="2">
    <source>
        <dbReference type="Proteomes" id="UP001597131"/>
    </source>
</evidence>
<reference evidence="2" key="1">
    <citation type="journal article" date="2019" name="Int. J. Syst. Evol. Microbiol.">
        <title>The Global Catalogue of Microorganisms (GCM) 10K type strain sequencing project: providing services to taxonomists for standard genome sequencing and annotation.</title>
        <authorList>
            <consortium name="The Broad Institute Genomics Platform"/>
            <consortium name="The Broad Institute Genome Sequencing Center for Infectious Disease"/>
            <person name="Wu L."/>
            <person name="Ma J."/>
        </authorList>
    </citation>
    <scope>NUCLEOTIDE SEQUENCE [LARGE SCALE GENOMIC DNA]</scope>
    <source>
        <strain evidence="2">CCUG 64793</strain>
    </source>
</reference>
<evidence type="ECO:0000313" key="1">
    <source>
        <dbReference type="EMBL" id="MFD1094348.1"/>
    </source>
</evidence>
<comment type="caution">
    <text evidence="1">The sequence shown here is derived from an EMBL/GenBank/DDBJ whole genome shotgun (WGS) entry which is preliminary data.</text>
</comment>
<dbReference type="EMBL" id="JBHTLI010000001">
    <property type="protein sequence ID" value="MFD1094348.1"/>
    <property type="molecule type" value="Genomic_DNA"/>
</dbReference>
<organism evidence="1 2">
    <name type="scientific">Salegentibacter chungangensis</name>
    <dbReference type="NCBI Taxonomy" id="1335724"/>
    <lineage>
        <taxon>Bacteria</taxon>
        <taxon>Pseudomonadati</taxon>
        <taxon>Bacteroidota</taxon>
        <taxon>Flavobacteriia</taxon>
        <taxon>Flavobacteriales</taxon>
        <taxon>Flavobacteriaceae</taxon>
        <taxon>Salegentibacter</taxon>
    </lineage>
</organism>
<dbReference type="Proteomes" id="UP001597131">
    <property type="component" value="Unassembled WGS sequence"/>
</dbReference>
<proteinExistence type="predicted"/>